<keyword evidence="6 12" id="KW-1048">Host nucleus</keyword>
<keyword evidence="4 12" id="KW-0244">Early protein</keyword>
<dbReference type="GO" id="GO:0039693">
    <property type="term" value="P:viral DNA genome replication"/>
    <property type="evidence" value="ECO:0007669"/>
    <property type="project" value="UniProtKB-UniRule"/>
</dbReference>
<comment type="subcellular location">
    <subcellularLocation>
        <location evidence="1 12">Host nucleus</location>
    </subcellularLocation>
</comment>
<evidence type="ECO:0000313" key="17">
    <source>
        <dbReference type="Proteomes" id="UP000129753"/>
    </source>
</evidence>
<dbReference type="GO" id="GO:0006351">
    <property type="term" value="P:DNA-templated transcription"/>
    <property type="evidence" value="ECO:0007669"/>
    <property type="project" value="UniProtKB-UniRule"/>
</dbReference>
<dbReference type="EMBL" id="JN171845">
    <property type="protein sequence ID" value="AET11875.1"/>
    <property type="molecule type" value="Genomic_DNA"/>
</dbReference>
<gene>
    <name evidence="12 16" type="primary">E2</name>
</gene>
<dbReference type="InterPro" id="IPR035975">
    <property type="entry name" value="E2/EBNA1_C_sf"/>
</dbReference>
<dbReference type="SUPFAM" id="SSF54957">
    <property type="entry name" value="Viral DNA-binding domain"/>
    <property type="match status" value="1"/>
</dbReference>
<evidence type="ECO:0000256" key="10">
    <source>
        <dbReference type="ARBA" id="ARBA00023159"/>
    </source>
</evidence>
<proteinExistence type="inferred from homology"/>
<evidence type="ECO:0000256" key="11">
    <source>
        <dbReference type="ARBA" id="ARBA00023163"/>
    </source>
</evidence>
<comment type="similarity">
    <text evidence="12">Belongs to the papillomaviridae E2 protein family.</text>
</comment>
<comment type="PTM">
    <text evidence="12">Phosphorylated.</text>
</comment>
<feature type="compositionally biased region" description="Basic and acidic residues" evidence="13">
    <location>
        <begin position="230"/>
        <end position="239"/>
    </location>
</feature>
<feature type="region of interest" description="DNA-binding domain" evidence="12">
    <location>
        <begin position="314"/>
        <end position="400"/>
    </location>
</feature>
<evidence type="ECO:0000259" key="14">
    <source>
        <dbReference type="Pfam" id="PF00508"/>
    </source>
</evidence>
<dbReference type="InterPro" id="IPR042503">
    <property type="entry name" value="Regulatory_protein_E2_N_1"/>
</dbReference>
<dbReference type="GO" id="GO:0003700">
    <property type="term" value="F:DNA-binding transcription factor activity"/>
    <property type="evidence" value="ECO:0007669"/>
    <property type="project" value="UniProtKB-UniRule"/>
</dbReference>
<dbReference type="InterPro" id="IPR033668">
    <property type="entry name" value="Reg_prot_E2"/>
</dbReference>
<keyword evidence="3 12" id="KW-0678">Repressor</keyword>
<dbReference type="InterPro" id="IPR012677">
    <property type="entry name" value="Nucleotide-bd_a/b_plait_sf"/>
</dbReference>
<comment type="similarity">
    <text evidence="2">Belongs to the papillomaviridae E8^E2C protein family.</text>
</comment>
<feature type="compositionally biased region" description="Low complexity" evidence="13">
    <location>
        <begin position="199"/>
        <end position="209"/>
    </location>
</feature>
<evidence type="ECO:0000259" key="15">
    <source>
        <dbReference type="Pfam" id="PF00511"/>
    </source>
</evidence>
<sequence length="400" mass="45560">MNQAELTARFDALQEELLNLIEAAGDDLETQIRHWDLNRKLNVYMYYGRKEGIRHFGLQQLPTLQVSEYNAKLAISISILLKSLAKSRFAYEKWTFADTSAELILTPPKNCLKKSAYTVQVIYDDDPENMSVHTNWDHIYYQDLEEQWHKVPGQVDHNGMFYDDILGERVYFHVFAPDADTYSKTGTWTVKYKSTTISSVVTSSSKQSSRGYSARDSTTSSRCSSPEEGPSTRRSETSRQESSGCSPTSSSLGNRRRRNQQGESESQRDSGGTSGKRKRPISLGVSAEAVGSRHRSLPRQGLGRLERLTEEARDPPIIIIKGPANNLKCWRFRCNNRYGHLFSSISTVFRWVEDCNNKNEAFFGSRMLIAFKDNTQRQKFLSTVHLPRNTTYALGFLDSL</sequence>
<dbReference type="SUPFAM" id="SSF51332">
    <property type="entry name" value="E2 regulatory, transactivation domain"/>
    <property type="match status" value="1"/>
</dbReference>
<comment type="PTM">
    <text evidence="12">Sumoylation plays a regulatory role in E2 transcriptional activity.</text>
</comment>
<dbReference type="GO" id="GO:0006260">
    <property type="term" value="P:DNA replication"/>
    <property type="evidence" value="ECO:0007669"/>
    <property type="project" value="UniProtKB-KW"/>
</dbReference>
<evidence type="ECO:0000256" key="6">
    <source>
        <dbReference type="ARBA" id="ARBA00022562"/>
    </source>
</evidence>
<evidence type="ECO:0000256" key="7">
    <source>
        <dbReference type="ARBA" id="ARBA00022705"/>
    </source>
</evidence>
<dbReference type="Pfam" id="PF00508">
    <property type="entry name" value="PPV_E2_N"/>
    <property type="match status" value="1"/>
</dbReference>
<keyword evidence="10 12" id="KW-0010">Activator</keyword>
<dbReference type="InterPro" id="IPR001866">
    <property type="entry name" value="PPV_E2_N"/>
</dbReference>
<dbReference type="Gene3D" id="2.170.200.10">
    <property type="entry name" value="Papillomavirus E2 early protein domain"/>
    <property type="match status" value="1"/>
</dbReference>
<evidence type="ECO:0000256" key="1">
    <source>
        <dbReference type="ARBA" id="ARBA00004147"/>
    </source>
</evidence>
<dbReference type="GO" id="GO:0003677">
    <property type="term" value="F:DNA binding"/>
    <property type="evidence" value="ECO:0007669"/>
    <property type="project" value="UniProtKB-UniRule"/>
</dbReference>
<keyword evidence="9 12" id="KW-0238">DNA-binding</keyword>
<feature type="domain" description="Papillomavirus E2 C-terminal" evidence="15">
    <location>
        <begin position="316"/>
        <end position="395"/>
    </location>
</feature>
<dbReference type="Gene3D" id="3.30.70.330">
    <property type="match status" value="1"/>
</dbReference>
<feature type="compositionally biased region" description="Low complexity" evidence="13">
    <location>
        <begin position="240"/>
        <end position="251"/>
    </location>
</feature>
<feature type="compositionally biased region" description="Polar residues" evidence="13">
    <location>
        <begin position="215"/>
        <end position="224"/>
    </location>
</feature>
<dbReference type="Proteomes" id="UP000129753">
    <property type="component" value="Segment"/>
</dbReference>
<evidence type="ECO:0000256" key="5">
    <source>
        <dbReference type="ARBA" id="ARBA00022553"/>
    </source>
</evidence>
<dbReference type="GO" id="GO:0006275">
    <property type="term" value="P:regulation of DNA replication"/>
    <property type="evidence" value="ECO:0007669"/>
    <property type="project" value="UniProtKB-UniRule"/>
</dbReference>
<keyword evidence="7 12" id="KW-0235">DNA replication</keyword>
<feature type="region of interest" description="Disordered" evidence="13">
    <location>
        <begin position="199"/>
        <end position="302"/>
    </location>
</feature>
<keyword evidence="11 12" id="KW-0804">Transcription</keyword>
<keyword evidence="12" id="KW-1017">Isopeptide bond</keyword>
<evidence type="ECO:0000256" key="13">
    <source>
        <dbReference type="SAM" id="MobiDB-lite"/>
    </source>
</evidence>
<evidence type="ECO:0000256" key="9">
    <source>
        <dbReference type="ARBA" id="ARBA00023125"/>
    </source>
</evidence>
<evidence type="ECO:0000256" key="12">
    <source>
        <dbReference type="HAMAP-Rule" id="MF_04001"/>
    </source>
</evidence>
<comment type="function">
    <text evidence="12">Plays a role in the initiation of viral DNA replication. A dimer of E2 interacts with a dimer of E1 in order to improve specificity of E1 DNA binding activity. Once the complex recognizes and binds DNA at specific sites, the E2 dimer is removed from DNA. E2 also regulates viral transcription through binding to the E2RE response element (5'-ACCNNNNNNGGT-3') present in multiple copies in the regulatory regions of the viral genome. Activates or represses transcription depending on E2RE's position with regards to proximal promoter elements including the TATA-box. Repression occurs by sterically hindering the assembly of the transcription initiation complex.</text>
</comment>
<evidence type="ECO:0000256" key="4">
    <source>
        <dbReference type="ARBA" id="ARBA00022518"/>
    </source>
</evidence>
<comment type="subunit">
    <text evidence="12">Binds DNA as homodimer. Interacts with protein E1; this interaction greatly increases E1 DNA-binding activity. Interacts with protein L1; this interaction enhances E2-dependent replication and transcription activation. Interacts with protein L2; this interaction inhibits E2 transcriptional activity but not DNA replication function E2. Interacts with protein E7; this interaction inhibits E7 oncogenic activity. Interacts with host TAF1; this interaction modulates E2-dependent transcriptional regulation. Interacts with host BRD4; this interaction mediates E2 transcriptional activation function. Additionally, the interaction with host BRD4 on mitotic chromosomes mediates tethering of the viral genome. Interacts with host TOPBP1; this interaction is required for optimal viral DNA replication.</text>
</comment>
<comment type="caution">
    <text evidence="12">Lacks conserved residue(s) required for the propagation of feature annotation.</text>
</comment>
<dbReference type="GO" id="GO:0042025">
    <property type="term" value="C:host cell nucleus"/>
    <property type="evidence" value="ECO:0007669"/>
    <property type="project" value="UniProtKB-SubCell"/>
</dbReference>
<evidence type="ECO:0000256" key="3">
    <source>
        <dbReference type="ARBA" id="ARBA00022491"/>
    </source>
</evidence>
<feature type="domain" description="Papillomavirus E2 N-terminal" evidence="14">
    <location>
        <begin position="5"/>
        <end position="201"/>
    </location>
</feature>
<evidence type="ECO:0000256" key="8">
    <source>
        <dbReference type="ARBA" id="ARBA00023015"/>
    </source>
</evidence>
<dbReference type="Gene3D" id="1.10.287.30">
    <property type="entry name" value="E2 (early) protein, N terminal domain, subdomain 1"/>
    <property type="match status" value="1"/>
</dbReference>
<dbReference type="InterPro" id="IPR036050">
    <property type="entry name" value="Regulatory_protein_E2_N"/>
</dbReference>
<protein>
    <recommendedName>
        <fullName evidence="12">Regulatory protein E2</fullName>
    </recommendedName>
</protein>
<keyword evidence="5 12" id="KW-0597">Phosphoprotein</keyword>
<dbReference type="HAMAP" id="MF_04001">
    <property type="entry name" value="PPV_E2"/>
    <property type="match status" value="1"/>
</dbReference>
<evidence type="ECO:0000256" key="2">
    <source>
        <dbReference type="ARBA" id="ARBA00007794"/>
    </source>
</evidence>
<accession>G8GMM7</accession>
<keyword evidence="12" id="KW-0832">Ubl conjugation</keyword>
<dbReference type="InterPro" id="IPR000427">
    <property type="entry name" value="Papillomavirus_E2_C"/>
</dbReference>
<feature type="cross-link" description="Glycyl lysine isopeptide (Lys-Gly) (interchain with G-Cter in SUMO)" evidence="12">
    <location>
        <position position="321"/>
    </location>
</feature>
<organism evidence="16 17">
    <name type="scientific">human papillomavirus 153</name>
    <dbReference type="NCBI Taxonomy" id="1110710"/>
    <lineage>
        <taxon>Viruses</taxon>
        <taxon>Monodnaviria</taxon>
        <taxon>Shotokuvirae</taxon>
        <taxon>Cossaviricota</taxon>
        <taxon>Papovaviricetes</taxon>
        <taxon>Zurhausenvirales</taxon>
        <taxon>Papillomaviridae</taxon>
        <taxon>Firstpapillomavirinae</taxon>
        <taxon>Gammapapillomavirus</taxon>
        <taxon>Gammapapillomavirus 13</taxon>
    </lineage>
</organism>
<reference evidence="16 17" key="1">
    <citation type="submission" date="2011-06" db="EMBL/GenBank/DDBJ databases">
        <title>A large spectrum of HPV-types in genital warts.</title>
        <authorList>
            <person name="Sturegard E."/>
            <person name="Johansson H.K."/>
            <person name="Johnsson A."/>
            <person name="Gustafsson E."/>
            <person name="Dillner J."/>
            <person name="Forslund O."/>
        </authorList>
    </citation>
    <scope>NUCLEOTIDE SEQUENCE [LARGE SCALE GENOMIC DNA]</scope>
</reference>
<evidence type="ECO:0000313" key="16">
    <source>
        <dbReference type="EMBL" id="AET11875.1"/>
    </source>
</evidence>
<dbReference type="InterPro" id="IPR042504">
    <property type="entry name" value="Regulatory_protein_E2_N_2"/>
</dbReference>
<dbReference type="Pfam" id="PF00511">
    <property type="entry name" value="PPV_E2_C"/>
    <property type="match status" value="1"/>
</dbReference>
<keyword evidence="8 12" id="KW-0805">Transcription regulation</keyword>
<dbReference type="GO" id="GO:0000166">
    <property type="term" value="F:nucleotide binding"/>
    <property type="evidence" value="ECO:0007669"/>
    <property type="project" value="UniProtKB-UniRule"/>
</dbReference>
<name>G8GMM7_9PAPI</name>